<dbReference type="InterPro" id="IPR016167">
    <property type="entry name" value="FAD-bd_PCMH_sub1"/>
</dbReference>
<dbReference type="SUPFAM" id="SSF46548">
    <property type="entry name" value="alpha-helical ferredoxin"/>
    <property type="match status" value="1"/>
</dbReference>
<dbReference type="Proteomes" id="UP001476282">
    <property type="component" value="Unassembled WGS sequence"/>
</dbReference>
<reference evidence="10 11" key="1">
    <citation type="submission" date="2024-02" db="EMBL/GenBank/DDBJ databases">
        <title>Haloferula sargassicola NBRC 104335.</title>
        <authorList>
            <person name="Ichikawa N."/>
            <person name="Katano-Makiyama Y."/>
            <person name="Hidaka K."/>
        </authorList>
    </citation>
    <scope>NUCLEOTIDE SEQUENCE [LARGE SCALE GENOMIC DNA]</scope>
    <source>
        <strain evidence="10 11">NBRC 104335</strain>
    </source>
</reference>
<dbReference type="Gene3D" id="1.10.45.10">
    <property type="entry name" value="Vanillyl-alcohol Oxidase, Chain A, domain 4"/>
    <property type="match status" value="1"/>
</dbReference>
<keyword evidence="11" id="KW-1185">Reference proteome</keyword>
<dbReference type="InterPro" id="IPR004017">
    <property type="entry name" value="Cys_rich_dom"/>
</dbReference>
<protein>
    <submittedName>
        <fullName evidence="10">Uncharacterized protein HI_1163</fullName>
    </submittedName>
</protein>
<dbReference type="Pfam" id="PF13183">
    <property type="entry name" value="Fer4_8"/>
    <property type="match status" value="1"/>
</dbReference>
<evidence type="ECO:0000256" key="7">
    <source>
        <dbReference type="ARBA" id="ARBA00023014"/>
    </source>
</evidence>
<evidence type="ECO:0000256" key="8">
    <source>
        <dbReference type="SAM" id="Phobius"/>
    </source>
</evidence>
<dbReference type="PROSITE" id="PS00198">
    <property type="entry name" value="4FE4S_FER_1"/>
    <property type="match status" value="1"/>
</dbReference>
<comment type="caution">
    <text evidence="10">The sequence shown here is derived from an EMBL/GenBank/DDBJ whole genome shotgun (WGS) entry which is preliminary data.</text>
</comment>
<dbReference type="InterPro" id="IPR016169">
    <property type="entry name" value="FAD-bd_PCMH_sub2"/>
</dbReference>
<evidence type="ECO:0000259" key="9">
    <source>
        <dbReference type="PROSITE" id="PS51387"/>
    </source>
</evidence>
<dbReference type="Pfam" id="PF01565">
    <property type="entry name" value="FAD_binding_4"/>
    <property type="match status" value="1"/>
</dbReference>
<keyword evidence="4" id="KW-0274">FAD</keyword>
<keyword evidence="8" id="KW-1133">Transmembrane helix</keyword>
<dbReference type="Pfam" id="PF02754">
    <property type="entry name" value="CCG"/>
    <property type="match status" value="2"/>
</dbReference>
<keyword evidence="7" id="KW-0411">Iron-sulfur</keyword>
<dbReference type="Gene3D" id="3.30.465.10">
    <property type="match status" value="1"/>
</dbReference>
<evidence type="ECO:0000313" key="10">
    <source>
        <dbReference type="EMBL" id="GAA5481883.1"/>
    </source>
</evidence>
<dbReference type="PANTHER" id="PTHR11748:SF119">
    <property type="entry name" value="D-2-HYDROXYGLUTARATE DEHYDROGENASE"/>
    <property type="match status" value="1"/>
</dbReference>
<dbReference type="InterPro" id="IPR016166">
    <property type="entry name" value="FAD-bd_PCMH"/>
</dbReference>
<keyword evidence="2" id="KW-0285">Flavoprotein</keyword>
<feature type="transmembrane region" description="Helical" evidence="8">
    <location>
        <begin position="994"/>
        <end position="1013"/>
    </location>
</feature>
<feature type="domain" description="FAD-binding PCMH-type" evidence="9">
    <location>
        <begin position="41"/>
        <end position="275"/>
    </location>
</feature>
<dbReference type="EMBL" id="BAABRI010000005">
    <property type="protein sequence ID" value="GAA5481883.1"/>
    <property type="molecule type" value="Genomic_DNA"/>
</dbReference>
<dbReference type="InterPro" id="IPR016171">
    <property type="entry name" value="Vanillyl_alc_oxidase_C-sub2"/>
</dbReference>
<evidence type="ECO:0000256" key="6">
    <source>
        <dbReference type="ARBA" id="ARBA00023004"/>
    </source>
</evidence>
<keyword evidence="6" id="KW-0408">Iron</keyword>
<organism evidence="10 11">
    <name type="scientific">Haloferula sargassicola</name>
    <dbReference type="NCBI Taxonomy" id="490096"/>
    <lineage>
        <taxon>Bacteria</taxon>
        <taxon>Pseudomonadati</taxon>
        <taxon>Verrucomicrobiota</taxon>
        <taxon>Verrucomicrobiia</taxon>
        <taxon>Verrucomicrobiales</taxon>
        <taxon>Verrucomicrobiaceae</taxon>
        <taxon>Haloferula</taxon>
    </lineage>
</organism>
<keyword evidence="3" id="KW-0479">Metal-binding</keyword>
<evidence type="ECO:0000256" key="4">
    <source>
        <dbReference type="ARBA" id="ARBA00022827"/>
    </source>
</evidence>
<dbReference type="SUPFAM" id="SSF56176">
    <property type="entry name" value="FAD-binding/transporter-associated domain-like"/>
    <property type="match status" value="1"/>
</dbReference>
<dbReference type="Pfam" id="PF02913">
    <property type="entry name" value="FAD-oxidase_C"/>
    <property type="match status" value="1"/>
</dbReference>
<evidence type="ECO:0000256" key="2">
    <source>
        <dbReference type="ARBA" id="ARBA00022630"/>
    </source>
</evidence>
<proteinExistence type="predicted"/>
<dbReference type="InterPro" id="IPR017896">
    <property type="entry name" value="4Fe4S_Fe-S-bd"/>
</dbReference>
<dbReference type="PROSITE" id="PS51387">
    <property type="entry name" value="FAD_PCMH"/>
    <property type="match status" value="1"/>
</dbReference>
<comment type="cofactor">
    <cofactor evidence="1">
        <name>FAD</name>
        <dbReference type="ChEBI" id="CHEBI:57692"/>
    </cofactor>
</comment>
<keyword evidence="8" id="KW-0472">Membrane</keyword>
<evidence type="ECO:0000256" key="3">
    <source>
        <dbReference type="ARBA" id="ARBA00022723"/>
    </source>
</evidence>
<dbReference type="InterPro" id="IPR004113">
    <property type="entry name" value="FAD-bd_oxidored_4_C"/>
</dbReference>
<dbReference type="Gene3D" id="3.30.43.10">
    <property type="entry name" value="Uridine Diphospho-n-acetylenolpyruvylglucosamine Reductase, domain 2"/>
    <property type="match status" value="1"/>
</dbReference>
<dbReference type="InterPro" id="IPR006094">
    <property type="entry name" value="Oxid_FAD_bind_N"/>
</dbReference>
<dbReference type="PANTHER" id="PTHR11748">
    <property type="entry name" value="D-LACTATE DEHYDROGENASE"/>
    <property type="match status" value="1"/>
</dbReference>
<dbReference type="Gene3D" id="3.30.70.2740">
    <property type="match status" value="1"/>
</dbReference>
<keyword evidence="5" id="KW-0560">Oxidoreductase</keyword>
<dbReference type="RefSeq" id="WP_353566031.1">
    <property type="nucleotide sequence ID" value="NZ_BAABRI010000005.1"/>
</dbReference>
<gene>
    <name evidence="10" type="ORF">Hsar01_01097</name>
</gene>
<evidence type="ECO:0000256" key="1">
    <source>
        <dbReference type="ARBA" id="ARBA00001974"/>
    </source>
</evidence>
<dbReference type="InterPro" id="IPR036318">
    <property type="entry name" value="FAD-bd_PCMH-like_sf"/>
</dbReference>
<dbReference type="SUPFAM" id="SSF55103">
    <property type="entry name" value="FAD-linked oxidases, C-terminal domain"/>
    <property type="match status" value="1"/>
</dbReference>
<evidence type="ECO:0000313" key="11">
    <source>
        <dbReference type="Proteomes" id="UP001476282"/>
    </source>
</evidence>
<keyword evidence="8" id="KW-0812">Transmembrane</keyword>
<accession>A0ABP9UJU0</accession>
<evidence type="ECO:0000256" key="5">
    <source>
        <dbReference type="ARBA" id="ARBA00023002"/>
    </source>
</evidence>
<sequence>MVTLKSSTASTLPERLEHSLRGEVRFDDGSRALYATDGSNYRQTPIGVVVPRDKQDLIEAIRICREFGAPIVSRGCGTSLAGQCCNVAVVLDTSKYFHHVLDIDAGQRLATVEPGCILDVLRDAAAPHGLTFGPDPATHNHCTLGGMLGNDSCGVHSVMAALLGRGPRVSHNTRELEILTYDGCRMTVGPTSDASCERIVREGGRRGEIYRRLRELRDRYADLIRERFPDIPRRVSGYNLPALLPENGFNIAEALVGSEGTCVAILEAKLDLIPNPRARTLLVLGYPDVYSAGDHCPEIMKHGPVGLEGIDHKLISYMKRTGLHPSDIQLLPEGKGWLMVEFGADSREESDAKAREVMAMLEQEQNPPSMKLFDDSDEEAKLWEVRESGLGATAFVPNLDDTWPGWEDSAVPPEKVGPYLRDLRELFHKYDYEASLYGHFGQGCIHCRIPFDLRSAAGLRDYRSFVEEAAELVVGYGGSLSGEHGDGQARGELLPKMYGEELIQAFREFKAIWDPDNRMNPGKVIDAAPILSNLRLGTGYHPREPATHFQFPEDHGSFSRATLRCVGVGKCRRLDGGTMCPSFMVTREEKDSTRGRAHLLFEMLRGETIGKDGWRDDKVKDALDLCLACKGCKSDCPVSVDMATYKAEFYSHYYKRRIRPPAAYAMGLIYWWARLASRLPGLFNFLTRTPPFSTIAKKLGGIAPQREMPVFAGRTFKDWFARRTPRNPSGRRIILWADTFNNYLFPETAKAAVEVLEAAGFHVTVPPRALCCGRPLYDWGMLTLAKHLLRQILDDLRGEIRAGTPVVGLEPSCVSVFRDELVNLFPHDNDAVRLSKQTYLFGEFLNKEAPDFEPPRLHRRAIVHGHCHHKAIIGMSDEEELMKRMGMEIETPDTGCCGMAGAFGFEKDKYDVSVKCGERVLLPAIREAARDTLIVTDGFSCREQIEQLTGRHGLHLAQVMQMALREGPHGPSGNLPERAYPGVRNPPGRPSVPLLLAVAGLGLAAAASVFVATRSTKS</sequence>
<dbReference type="InterPro" id="IPR017900">
    <property type="entry name" value="4Fe4S_Fe_S_CS"/>
</dbReference>
<dbReference type="InterPro" id="IPR016164">
    <property type="entry name" value="FAD-linked_Oxase-like_C"/>
</dbReference>
<name>A0ABP9UJU0_9BACT</name>